<dbReference type="NCBIfam" id="TIGR01558">
    <property type="entry name" value="sm_term_P27"/>
    <property type="match status" value="1"/>
</dbReference>
<dbReference type="EMBL" id="JBHSTQ010000001">
    <property type="protein sequence ID" value="MFC6385135.1"/>
    <property type="molecule type" value="Genomic_DNA"/>
</dbReference>
<organism evidence="1 2">
    <name type="scientific">Sporolactobacillus kofuensis</name>
    <dbReference type="NCBI Taxonomy" id="269672"/>
    <lineage>
        <taxon>Bacteria</taxon>
        <taxon>Bacillati</taxon>
        <taxon>Bacillota</taxon>
        <taxon>Bacilli</taxon>
        <taxon>Bacillales</taxon>
        <taxon>Sporolactobacillaceae</taxon>
        <taxon>Sporolactobacillus</taxon>
    </lineage>
</organism>
<comment type="caution">
    <text evidence="1">The sequence shown here is derived from an EMBL/GenBank/DDBJ whole genome shotgun (WGS) entry which is preliminary data.</text>
</comment>
<keyword evidence="2" id="KW-1185">Reference proteome</keyword>
<gene>
    <name evidence="1" type="ORF">ACFP7A_00850</name>
</gene>
<evidence type="ECO:0000313" key="1">
    <source>
        <dbReference type="EMBL" id="MFC6385135.1"/>
    </source>
</evidence>
<sequence length="150" mass="17236">MPGRQKQPTDLLLVKGKKHLTKAEIEKRKSEEVKAPSDKIRAPSYLTNDLKKEFRKLAKELVEINIMSNLDVDALARFVMSRKLYNDLMTKLLNKPDLMLDKDFASAQDKLFKQCRASATDLGLTITSRCKLVVPKKEEDKPKSKWDKFA</sequence>
<proteinExistence type="predicted"/>
<reference evidence="2" key="1">
    <citation type="journal article" date="2019" name="Int. J. Syst. Evol. Microbiol.">
        <title>The Global Catalogue of Microorganisms (GCM) 10K type strain sequencing project: providing services to taxonomists for standard genome sequencing and annotation.</title>
        <authorList>
            <consortium name="The Broad Institute Genomics Platform"/>
            <consortium name="The Broad Institute Genome Sequencing Center for Infectious Disease"/>
            <person name="Wu L."/>
            <person name="Ma J."/>
        </authorList>
    </citation>
    <scope>NUCLEOTIDE SEQUENCE [LARGE SCALE GENOMIC DNA]</scope>
    <source>
        <strain evidence="2">CCUG 42001</strain>
    </source>
</reference>
<dbReference type="Pfam" id="PF05119">
    <property type="entry name" value="Terminase_4"/>
    <property type="match status" value="1"/>
</dbReference>
<dbReference type="RefSeq" id="WP_253053711.1">
    <property type="nucleotide sequence ID" value="NZ_JAMXWN010000005.1"/>
</dbReference>
<dbReference type="Proteomes" id="UP001596267">
    <property type="component" value="Unassembled WGS sequence"/>
</dbReference>
<protein>
    <submittedName>
        <fullName evidence="1">Phage terminase small subunit P27 family</fullName>
    </submittedName>
</protein>
<dbReference type="InterPro" id="IPR006448">
    <property type="entry name" value="Phage_term_ssu_P27"/>
</dbReference>
<accession>A0ABW1WDG0</accession>
<evidence type="ECO:0000313" key="2">
    <source>
        <dbReference type="Proteomes" id="UP001596267"/>
    </source>
</evidence>
<name>A0ABW1WDG0_9BACL</name>